<dbReference type="RefSeq" id="WP_155934566.1">
    <property type="nucleotide sequence ID" value="NZ_WODC01000006.1"/>
</dbReference>
<dbReference type="GO" id="GO:0008360">
    <property type="term" value="P:regulation of cell shape"/>
    <property type="evidence" value="ECO:0007669"/>
    <property type="project" value="UniProtKB-UniRule"/>
</dbReference>
<evidence type="ECO:0000256" key="3">
    <source>
        <dbReference type="ARBA" id="ARBA00022679"/>
    </source>
</evidence>
<evidence type="ECO:0000256" key="1">
    <source>
        <dbReference type="ARBA" id="ARBA00004752"/>
    </source>
</evidence>
<evidence type="ECO:0000256" key="2">
    <source>
        <dbReference type="ARBA" id="ARBA00005992"/>
    </source>
</evidence>
<keyword evidence="8" id="KW-0732">Signal</keyword>
<organism evidence="10 11">
    <name type="scientific">Pseudodesulfovibrio alkaliphilus</name>
    <dbReference type="NCBI Taxonomy" id="2661613"/>
    <lineage>
        <taxon>Bacteria</taxon>
        <taxon>Pseudomonadati</taxon>
        <taxon>Thermodesulfobacteriota</taxon>
        <taxon>Desulfovibrionia</taxon>
        <taxon>Desulfovibrionales</taxon>
        <taxon>Desulfovibrionaceae</taxon>
    </lineage>
</organism>
<dbReference type="PROSITE" id="PS52029">
    <property type="entry name" value="LD_TPASE"/>
    <property type="match status" value="1"/>
</dbReference>
<dbReference type="Gene3D" id="3.10.450.50">
    <property type="match status" value="1"/>
</dbReference>
<accession>A0A7K1KPD7</accession>
<dbReference type="GO" id="GO:0016740">
    <property type="term" value="F:transferase activity"/>
    <property type="evidence" value="ECO:0007669"/>
    <property type="project" value="UniProtKB-KW"/>
</dbReference>
<comment type="caution">
    <text evidence="10">The sequence shown here is derived from an EMBL/GenBank/DDBJ whole genome shotgun (WGS) entry which is preliminary data.</text>
</comment>
<dbReference type="InterPro" id="IPR032710">
    <property type="entry name" value="NTF2-like_dom_sf"/>
</dbReference>
<evidence type="ECO:0000313" key="11">
    <source>
        <dbReference type="Proteomes" id="UP000461162"/>
    </source>
</evidence>
<evidence type="ECO:0000256" key="8">
    <source>
        <dbReference type="SAM" id="SignalP"/>
    </source>
</evidence>
<dbReference type="InterPro" id="IPR038063">
    <property type="entry name" value="Transpep_catalytic_dom"/>
</dbReference>
<keyword evidence="3" id="KW-0808">Transferase</keyword>
<keyword evidence="5 7" id="KW-0573">Peptidoglycan synthesis</keyword>
<protein>
    <submittedName>
        <fullName evidence="10">L,D-transpeptidase family protein</fullName>
    </submittedName>
</protein>
<dbReference type="GO" id="GO:0009252">
    <property type="term" value="P:peptidoglycan biosynthetic process"/>
    <property type="evidence" value="ECO:0007669"/>
    <property type="project" value="UniProtKB-UniPathway"/>
</dbReference>
<dbReference type="SUPFAM" id="SSF141523">
    <property type="entry name" value="L,D-transpeptidase catalytic domain-like"/>
    <property type="match status" value="1"/>
</dbReference>
<dbReference type="PANTHER" id="PTHR36699">
    <property type="entry name" value="LD-TRANSPEPTIDASE"/>
    <property type="match status" value="1"/>
</dbReference>
<sequence>MRLLVIFTYLLCATSALAQGWVSTLTSHSYGPPRLLAVDKSSQTLVMLERFSPLRELLRFPCTTGQADGDKLVEGDLRTPEGVYFIGQRINWKLDWDLYGDLAYALNYPNPVDRIKGKTGSGIWIHGRGKEFLPRDTQGCVALKVPDMHDVAREFALGTPVVIAHDLSWTREPGGEDAVAEALAAQLRQWARDWENMSDAFFEHYDPVGMSLSERNGFNAFKAHKKSVFASKPWIEVMVDNIQAVSGPDYWVTWFDQYYRTAGLATNTGKRFYWQRDGEGRWRIVGREYTRPGEDLTPKYMAAKTEQSRELVQAWRTAWLTMDAENYRDFYTSGAVQGKRRGAAAITEYKKTLWERTAPVKLEIGELTVSQHPRGIQVAFLQTFQDASGYSDVGRKTLVLVPDGGALKIESEEWRQGR</sequence>
<evidence type="ECO:0000256" key="6">
    <source>
        <dbReference type="ARBA" id="ARBA00023316"/>
    </source>
</evidence>
<dbReference type="InterPro" id="IPR056203">
    <property type="entry name" value="Cds6_C"/>
</dbReference>
<evidence type="ECO:0000256" key="7">
    <source>
        <dbReference type="PROSITE-ProRule" id="PRU01373"/>
    </source>
</evidence>
<dbReference type="AlphaFoldDB" id="A0A7K1KPD7"/>
<feature type="active site" description="Proton donor/acceptor" evidence="7">
    <location>
        <position position="126"/>
    </location>
</feature>
<dbReference type="Proteomes" id="UP000461162">
    <property type="component" value="Unassembled WGS sequence"/>
</dbReference>
<feature type="signal peptide" evidence="8">
    <location>
        <begin position="1"/>
        <end position="18"/>
    </location>
</feature>
<dbReference type="Pfam" id="PF24125">
    <property type="entry name" value="Cds6_C"/>
    <property type="match status" value="2"/>
</dbReference>
<feature type="chain" id="PRO_5029863694" evidence="8">
    <location>
        <begin position="19"/>
        <end position="418"/>
    </location>
</feature>
<name>A0A7K1KPD7_9BACT</name>
<keyword evidence="4 7" id="KW-0133">Cell shape</keyword>
<comment type="similarity">
    <text evidence="2">Belongs to the YkuD family.</text>
</comment>
<evidence type="ECO:0000256" key="5">
    <source>
        <dbReference type="ARBA" id="ARBA00022984"/>
    </source>
</evidence>
<dbReference type="CDD" id="cd16913">
    <property type="entry name" value="YkuD_like"/>
    <property type="match status" value="1"/>
</dbReference>
<dbReference type="InterPro" id="IPR005490">
    <property type="entry name" value="LD_TPept_cat_dom"/>
</dbReference>
<evidence type="ECO:0000313" key="10">
    <source>
        <dbReference type="EMBL" id="MUM77937.1"/>
    </source>
</evidence>
<dbReference type="UniPathway" id="UPA00219"/>
<comment type="pathway">
    <text evidence="1 7">Cell wall biogenesis; peptidoglycan biosynthesis.</text>
</comment>
<evidence type="ECO:0000256" key="4">
    <source>
        <dbReference type="ARBA" id="ARBA00022960"/>
    </source>
</evidence>
<dbReference type="GO" id="GO:0004180">
    <property type="term" value="F:carboxypeptidase activity"/>
    <property type="evidence" value="ECO:0007669"/>
    <property type="project" value="UniProtKB-ARBA"/>
</dbReference>
<reference evidence="10 11" key="1">
    <citation type="submission" date="2019-11" db="EMBL/GenBank/DDBJ databases">
        <title>Pseudodesulfovibrio alkaliphilus, sp. nov., an alkaliphilic sulfate-reducing bacteria from mud volcano of Taman peninsula, Russia.</title>
        <authorList>
            <person name="Frolova A."/>
            <person name="Merkel A.Y."/>
            <person name="Slobodkin A.I."/>
        </authorList>
    </citation>
    <scope>NUCLEOTIDE SEQUENCE [LARGE SCALE GENOMIC DNA]</scope>
    <source>
        <strain evidence="10 11">F-1</strain>
    </source>
</reference>
<proteinExistence type="inferred from homology"/>
<feature type="active site" description="Nucleophile" evidence="7">
    <location>
        <position position="140"/>
    </location>
</feature>
<keyword evidence="6 7" id="KW-0961">Cell wall biogenesis/degradation</keyword>
<dbReference type="GO" id="GO:0071555">
    <property type="term" value="P:cell wall organization"/>
    <property type="evidence" value="ECO:0007669"/>
    <property type="project" value="UniProtKB-UniRule"/>
</dbReference>
<dbReference type="PANTHER" id="PTHR36699:SF1">
    <property type="entry name" value="L,D-TRANSPEPTIDASE YAFK-RELATED"/>
    <property type="match status" value="1"/>
</dbReference>
<dbReference type="SUPFAM" id="SSF54427">
    <property type="entry name" value="NTF2-like"/>
    <property type="match status" value="2"/>
</dbReference>
<evidence type="ECO:0000259" key="9">
    <source>
        <dbReference type="PROSITE" id="PS52029"/>
    </source>
</evidence>
<dbReference type="Gene3D" id="2.40.440.10">
    <property type="entry name" value="L,D-transpeptidase catalytic domain-like"/>
    <property type="match status" value="1"/>
</dbReference>
<gene>
    <name evidence="10" type="ORF">GKC30_09855</name>
</gene>
<dbReference type="EMBL" id="WODC01000006">
    <property type="protein sequence ID" value="MUM77937.1"/>
    <property type="molecule type" value="Genomic_DNA"/>
</dbReference>
<feature type="domain" description="L,D-TPase catalytic" evidence="9">
    <location>
        <begin position="34"/>
        <end position="164"/>
    </location>
</feature>
<keyword evidence="11" id="KW-1185">Reference proteome</keyword>
<dbReference type="Pfam" id="PF03734">
    <property type="entry name" value="YkuD"/>
    <property type="match status" value="1"/>
</dbReference>